<name>A0A8J3Z9F9_9ACTN</name>
<dbReference type="AlphaFoldDB" id="A0A8J3Z9F9"/>
<evidence type="ECO:0000313" key="3">
    <source>
        <dbReference type="Proteomes" id="UP000612585"/>
    </source>
</evidence>
<evidence type="ECO:0000313" key="2">
    <source>
        <dbReference type="EMBL" id="GIJ59582.1"/>
    </source>
</evidence>
<dbReference type="Proteomes" id="UP000612585">
    <property type="component" value="Unassembled WGS sequence"/>
</dbReference>
<gene>
    <name evidence="2" type="ORF">Vau01_070980</name>
</gene>
<protein>
    <recommendedName>
        <fullName evidence="4">DUF4878 domain-containing protein</fullName>
    </recommendedName>
</protein>
<evidence type="ECO:0000256" key="1">
    <source>
        <dbReference type="SAM" id="SignalP"/>
    </source>
</evidence>
<accession>A0A8J3Z9F9</accession>
<feature type="chain" id="PRO_5038372915" description="DUF4878 domain-containing protein" evidence="1">
    <location>
        <begin position="20"/>
        <end position="142"/>
    </location>
</feature>
<dbReference type="PROSITE" id="PS51257">
    <property type="entry name" value="PROKAR_LIPOPROTEIN"/>
    <property type="match status" value="1"/>
</dbReference>
<sequence>MLRRLAVLALAGPLALISACGGIDLPSVSAPSDPENDKLVGSLTTLVDTLGRGEYAAAAALLCPDAEQQDEAALRTEFEPHPRPWKQFVTYTSRSGDSGDANMDLTPSGTSVVRYTFSLKKTADGSWQVCDVHRGSVQVDVG</sequence>
<organism evidence="2 3">
    <name type="scientific">Virgisporangium aurantiacum</name>
    <dbReference type="NCBI Taxonomy" id="175570"/>
    <lineage>
        <taxon>Bacteria</taxon>
        <taxon>Bacillati</taxon>
        <taxon>Actinomycetota</taxon>
        <taxon>Actinomycetes</taxon>
        <taxon>Micromonosporales</taxon>
        <taxon>Micromonosporaceae</taxon>
        <taxon>Virgisporangium</taxon>
    </lineage>
</organism>
<comment type="caution">
    <text evidence="2">The sequence shown here is derived from an EMBL/GenBank/DDBJ whole genome shotgun (WGS) entry which is preliminary data.</text>
</comment>
<feature type="signal peptide" evidence="1">
    <location>
        <begin position="1"/>
        <end position="19"/>
    </location>
</feature>
<keyword evidence="3" id="KW-1185">Reference proteome</keyword>
<evidence type="ECO:0008006" key="4">
    <source>
        <dbReference type="Google" id="ProtNLM"/>
    </source>
</evidence>
<dbReference type="EMBL" id="BOPG01000047">
    <property type="protein sequence ID" value="GIJ59582.1"/>
    <property type="molecule type" value="Genomic_DNA"/>
</dbReference>
<reference evidence="2" key="1">
    <citation type="submission" date="2021-01" db="EMBL/GenBank/DDBJ databases">
        <title>Whole genome shotgun sequence of Virgisporangium aurantiacum NBRC 16421.</title>
        <authorList>
            <person name="Komaki H."/>
            <person name="Tamura T."/>
        </authorList>
    </citation>
    <scope>NUCLEOTIDE SEQUENCE</scope>
    <source>
        <strain evidence="2">NBRC 16421</strain>
    </source>
</reference>
<proteinExistence type="predicted"/>
<keyword evidence="1" id="KW-0732">Signal</keyword>
<dbReference type="RefSeq" id="WP_204002190.1">
    <property type="nucleotide sequence ID" value="NZ_BOPG01000047.1"/>
</dbReference>